<evidence type="ECO:0000259" key="1">
    <source>
        <dbReference type="Pfam" id="PF00551"/>
    </source>
</evidence>
<protein>
    <recommendedName>
        <fullName evidence="1">Formyl transferase N-terminal domain-containing protein</fullName>
    </recommendedName>
</protein>
<evidence type="ECO:0000313" key="3">
    <source>
        <dbReference type="Proteomes" id="UP000176603"/>
    </source>
</evidence>
<evidence type="ECO:0000313" key="2">
    <source>
        <dbReference type="EMBL" id="OGL78769.1"/>
    </source>
</evidence>
<proteinExistence type="predicted"/>
<comment type="caution">
    <text evidence="2">The sequence shown here is derived from an EMBL/GenBank/DDBJ whole genome shotgun (WGS) entry which is preliminary data.</text>
</comment>
<reference evidence="2 3" key="1">
    <citation type="journal article" date="2016" name="Nat. Commun.">
        <title>Thousands of microbial genomes shed light on interconnected biogeochemical processes in an aquifer system.</title>
        <authorList>
            <person name="Anantharaman K."/>
            <person name="Brown C.T."/>
            <person name="Hug L.A."/>
            <person name="Sharon I."/>
            <person name="Castelle C.J."/>
            <person name="Probst A.J."/>
            <person name="Thomas B.C."/>
            <person name="Singh A."/>
            <person name="Wilkins M.J."/>
            <person name="Karaoz U."/>
            <person name="Brodie E.L."/>
            <person name="Williams K.H."/>
            <person name="Hubbard S.S."/>
            <person name="Banfield J.F."/>
        </authorList>
    </citation>
    <scope>NUCLEOTIDE SEQUENCE [LARGE SCALE GENOMIC DNA]</scope>
</reference>
<dbReference type="InterPro" id="IPR002376">
    <property type="entry name" value="Formyl_transf_N"/>
</dbReference>
<dbReference type="Gene3D" id="3.40.50.12230">
    <property type="match status" value="1"/>
</dbReference>
<dbReference type="PANTHER" id="PTHR11138:SF5">
    <property type="entry name" value="METHIONYL-TRNA FORMYLTRANSFERASE, MITOCHONDRIAL"/>
    <property type="match status" value="1"/>
</dbReference>
<dbReference type="Pfam" id="PF00551">
    <property type="entry name" value="Formyl_trans_N"/>
    <property type="match status" value="1"/>
</dbReference>
<dbReference type="EMBL" id="MGEH01000024">
    <property type="protein sequence ID" value="OGL78769.1"/>
    <property type="molecule type" value="Genomic_DNA"/>
</dbReference>
<dbReference type="Proteomes" id="UP000176603">
    <property type="component" value="Unassembled WGS sequence"/>
</dbReference>
<dbReference type="STRING" id="1802399.A3E39_01245"/>
<gene>
    <name evidence="2" type="ORF">A3E39_01245</name>
</gene>
<accession>A0A1F7UKH2</accession>
<dbReference type="GO" id="GO:0004479">
    <property type="term" value="F:methionyl-tRNA formyltransferase activity"/>
    <property type="evidence" value="ECO:0007669"/>
    <property type="project" value="TreeGrafter"/>
</dbReference>
<dbReference type="SUPFAM" id="SSF53328">
    <property type="entry name" value="Formyltransferase"/>
    <property type="match status" value="1"/>
</dbReference>
<organism evidence="2 3">
    <name type="scientific">Candidatus Uhrbacteria bacterium RIFCSPHIGHO2_12_FULL_60_25</name>
    <dbReference type="NCBI Taxonomy" id="1802399"/>
    <lineage>
        <taxon>Bacteria</taxon>
        <taxon>Candidatus Uhriibacteriota</taxon>
    </lineage>
</organism>
<feature type="domain" description="Formyl transferase N-terminal" evidence="1">
    <location>
        <begin position="79"/>
        <end position="186"/>
    </location>
</feature>
<sequence length="225" mass="25206">MFLFAGYLPSYEVISGLVKADVKLVGALFGSTRVRRLGWRQRVRNLFRRRSFMEPAVLLAKHGASVHFVDDYNGPQAEAILRGAQPDVLLLYGSRIIKPNILSIPKIGTLNAHSSLLPKYRGSASEFWMLRNNEPQYAGVTIHWVTPGLDEGDIFLQRPLTVMTGVAPRTLREQSRPLAGAMFAEAIHSIEDGRIIRIPQNGSLASTYKRPTAEDIRVFEETYGR</sequence>
<dbReference type="AlphaFoldDB" id="A0A1F7UKH2"/>
<name>A0A1F7UKH2_9BACT</name>
<dbReference type="PANTHER" id="PTHR11138">
    <property type="entry name" value="METHIONYL-TRNA FORMYLTRANSFERASE"/>
    <property type="match status" value="1"/>
</dbReference>
<dbReference type="CDD" id="cd08653">
    <property type="entry name" value="FMT_core_like_3"/>
    <property type="match status" value="1"/>
</dbReference>
<dbReference type="InterPro" id="IPR036477">
    <property type="entry name" value="Formyl_transf_N_sf"/>
</dbReference>
<dbReference type="GO" id="GO:0005829">
    <property type="term" value="C:cytosol"/>
    <property type="evidence" value="ECO:0007669"/>
    <property type="project" value="TreeGrafter"/>
</dbReference>